<dbReference type="PANTHER" id="PTHR43744:SF8">
    <property type="entry name" value="SN-GLYCEROL-3-PHOSPHATE TRANSPORT SYSTEM PERMEASE PROTEIN UGPE"/>
    <property type="match status" value="1"/>
</dbReference>
<evidence type="ECO:0000256" key="5">
    <source>
        <dbReference type="ARBA" id="ARBA00022989"/>
    </source>
</evidence>
<dbReference type="SUPFAM" id="SSF161098">
    <property type="entry name" value="MetI-like"/>
    <property type="match status" value="1"/>
</dbReference>
<dbReference type="GO" id="GO:0055085">
    <property type="term" value="P:transmembrane transport"/>
    <property type="evidence" value="ECO:0007669"/>
    <property type="project" value="InterPro"/>
</dbReference>
<gene>
    <name evidence="9" type="ORF">I6N95_05655</name>
</gene>
<keyword evidence="2 7" id="KW-0813">Transport</keyword>
<dbReference type="Pfam" id="PF00528">
    <property type="entry name" value="BPD_transp_1"/>
    <property type="match status" value="1"/>
</dbReference>
<dbReference type="CDD" id="cd06261">
    <property type="entry name" value="TM_PBP2"/>
    <property type="match status" value="1"/>
</dbReference>
<evidence type="ECO:0000313" key="10">
    <source>
        <dbReference type="Proteomes" id="UP000674938"/>
    </source>
</evidence>
<keyword evidence="3" id="KW-1003">Cell membrane</keyword>
<dbReference type="PROSITE" id="PS50928">
    <property type="entry name" value="ABC_TM1"/>
    <property type="match status" value="1"/>
</dbReference>
<feature type="transmembrane region" description="Helical" evidence="7">
    <location>
        <begin position="240"/>
        <end position="259"/>
    </location>
</feature>
<dbReference type="AlphaFoldDB" id="A0A940SUW6"/>
<organism evidence="9 10">
    <name type="scientific">Vagococcus allomyrinae</name>
    <dbReference type="NCBI Taxonomy" id="2794353"/>
    <lineage>
        <taxon>Bacteria</taxon>
        <taxon>Bacillati</taxon>
        <taxon>Bacillota</taxon>
        <taxon>Bacilli</taxon>
        <taxon>Lactobacillales</taxon>
        <taxon>Enterococcaceae</taxon>
        <taxon>Vagococcus</taxon>
    </lineage>
</organism>
<name>A0A940SUW6_9ENTE</name>
<feature type="transmembrane region" description="Helical" evidence="7">
    <location>
        <begin position="12"/>
        <end position="32"/>
    </location>
</feature>
<evidence type="ECO:0000256" key="4">
    <source>
        <dbReference type="ARBA" id="ARBA00022692"/>
    </source>
</evidence>
<dbReference type="RefSeq" id="WP_209525491.1">
    <property type="nucleotide sequence ID" value="NZ_JAEEGA010000003.1"/>
</dbReference>
<dbReference type="GO" id="GO:0005886">
    <property type="term" value="C:plasma membrane"/>
    <property type="evidence" value="ECO:0007669"/>
    <property type="project" value="UniProtKB-SubCell"/>
</dbReference>
<feature type="transmembrane region" description="Helical" evidence="7">
    <location>
        <begin position="137"/>
        <end position="158"/>
    </location>
</feature>
<dbReference type="InterPro" id="IPR035906">
    <property type="entry name" value="MetI-like_sf"/>
</dbReference>
<evidence type="ECO:0000259" key="8">
    <source>
        <dbReference type="PROSITE" id="PS50928"/>
    </source>
</evidence>
<dbReference type="EMBL" id="JAEEGA010000003">
    <property type="protein sequence ID" value="MBP1040481.1"/>
    <property type="molecule type" value="Genomic_DNA"/>
</dbReference>
<keyword evidence="4 7" id="KW-0812">Transmembrane</keyword>
<dbReference type="PANTHER" id="PTHR43744">
    <property type="entry name" value="ABC TRANSPORTER PERMEASE PROTEIN MG189-RELATED-RELATED"/>
    <property type="match status" value="1"/>
</dbReference>
<proteinExistence type="inferred from homology"/>
<dbReference type="Gene3D" id="1.10.3720.10">
    <property type="entry name" value="MetI-like"/>
    <property type="match status" value="1"/>
</dbReference>
<evidence type="ECO:0000256" key="7">
    <source>
        <dbReference type="RuleBase" id="RU363032"/>
    </source>
</evidence>
<evidence type="ECO:0000256" key="3">
    <source>
        <dbReference type="ARBA" id="ARBA00022475"/>
    </source>
</evidence>
<keyword evidence="5 7" id="KW-1133">Transmembrane helix</keyword>
<feature type="domain" description="ABC transmembrane type-1" evidence="8">
    <location>
        <begin position="67"/>
        <end position="259"/>
    </location>
</feature>
<evidence type="ECO:0000313" key="9">
    <source>
        <dbReference type="EMBL" id="MBP1040481.1"/>
    </source>
</evidence>
<dbReference type="Proteomes" id="UP000674938">
    <property type="component" value="Unassembled WGS sequence"/>
</dbReference>
<comment type="caution">
    <text evidence="9">The sequence shown here is derived from an EMBL/GenBank/DDBJ whole genome shotgun (WGS) entry which is preliminary data.</text>
</comment>
<feature type="transmembrane region" description="Helical" evidence="7">
    <location>
        <begin position="196"/>
        <end position="215"/>
    </location>
</feature>
<accession>A0A940SUW6</accession>
<keyword evidence="10" id="KW-1185">Reference proteome</keyword>
<keyword evidence="6 7" id="KW-0472">Membrane</keyword>
<feature type="transmembrane region" description="Helical" evidence="7">
    <location>
        <begin position="71"/>
        <end position="93"/>
    </location>
</feature>
<evidence type="ECO:0000256" key="6">
    <source>
        <dbReference type="ARBA" id="ARBA00023136"/>
    </source>
</evidence>
<dbReference type="InterPro" id="IPR000515">
    <property type="entry name" value="MetI-like"/>
</dbReference>
<feature type="transmembrane region" description="Helical" evidence="7">
    <location>
        <begin position="105"/>
        <end position="125"/>
    </location>
</feature>
<comment type="similarity">
    <text evidence="7">Belongs to the binding-protein-dependent transport system permease family.</text>
</comment>
<protein>
    <submittedName>
        <fullName evidence="9">Carbohydrate ABC transporter permease</fullName>
    </submittedName>
</protein>
<reference evidence="9" key="1">
    <citation type="submission" date="2020-12" db="EMBL/GenBank/DDBJ databases">
        <title>Vagococcus allomyrinae sp. nov. and Enterococcus lavae sp. nov., isolated from the larvae of Allomyrina dichotoma.</title>
        <authorList>
            <person name="Lee S.D."/>
        </authorList>
    </citation>
    <scope>NUCLEOTIDE SEQUENCE</scope>
    <source>
        <strain evidence="9">BWB3-3</strain>
    </source>
</reference>
<comment type="subcellular location">
    <subcellularLocation>
        <location evidence="1 7">Cell membrane</location>
        <topology evidence="1 7">Multi-pass membrane protein</topology>
    </subcellularLocation>
</comment>
<sequence length="273" mass="31135">MRKKINVPSTLLIMIGSVFVLFPLYMVIIIAVKSPQQMADSILAIPSKFHFENFSNAIKQTNFFHAFKNSAIISFFAVVLTILTNSMVAYAIARGMKRSKFFKALYYYFIAAMFIPFPIIMLPIVKQTSFFHMDNPVGLVVLYVVYGMAFNTMLYVGYIKSIPYELEEAASIDGASQWTTYWKVIFPMLKPMNATVGILTCLWAWNDFMLPLLILNDQKNNTLPLVQYVFQSEFGTDFNLAFSSYLMAMLPMIIVYIFAQKYIIGGVTRGSIK</sequence>
<evidence type="ECO:0000256" key="2">
    <source>
        <dbReference type="ARBA" id="ARBA00022448"/>
    </source>
</evidence>
<evidence type="ECO:0000256" key="1">
    <source>
        <dbReference type="ARBA" id="ARBA00004651"/>
    </source>
</evidence>